<dbReference type="AlphaFoldDB" id="A0A1G1VPD6"/>
<evidence type="ECO:0000313" key="2">
    <source>
        <dbReference type="Proteomes" id="UP000179069"/>
    </source>
</evidence>
<dbReference type="Proteomes" id="UP000179069">
    <property type="component" value="Unassembled WGS sequence"/>
</dbReference>
<sequence>MTSKIEHTNDEVRHKIIHFLAQQRQAARGVSGLSASISEINKALKKENVGRNEVARNLDYLIQHGWVLEDVINRPYTTPKGFQVPSEKRLYKLSDVGLRYAEGESSFDRTSVFSGINITSIGGITVVGNNNIVRNEFMDSLRAFNQLEGAAKVSDQLTEEQKLNIQADIQTIKNQLSKAQPNKSILKSAMEGIAFIGSLPGFAEVFQVAAAAIGNIL</sequence>
<gene>
    <name evidence="1" type="ORF">A2785_04375</name>
</gene>
<comment type="caution">
    <text evidence="1">The sequence shown here is derived from an EMBL/GenBank/DDBJ whole genome shotgun (WGS) entry which is preliminary data.</text>
</comment>
<accession>A0A1G1VPD6</accession>
<name>A0A1G1VPD6_9BACT</name>
<organism evidence="1 2">
    <name type="scientific">Candidatus Chisholmbacteria bacterium RIFCSPHIGHO2_01_FULL_49_18</name>
    <dbReference type="NCBI Taxonomy" id="1797590"/>
    <lineage>
        <taxon>Bacteria</taxon>
        <taxon>Candidatus Chisholmiibacteriota</taxon>
    </lineage>
</organism>
<protein>
    <submittedName>
        <fullName evidence="1">Uncharacterized protein</fullName>
    </submittedName>
</protein>
<evidence type="ECO:0000313" key="1">
    <source>
        <dbReference type="EMBL" id="OGY17223.1"/>
    </source>
</evidence>
<reference evidence="1 2" key="1">
    <citation type="journal article" date="2016" name="Nat. Commun.">
        <title>Thousands of microbial genomes shed light on interconnected biogeochemical processes in an aquifer system.</title>
        <authorList>
            <person name="Anantharaman K."/>
            <person name="Brown C.T."/>
            <person name="Hug L.A."/>
            <person name="Sharon I."/>
            <person name="Castelle C.J."/>
            <person name="Probst A.J."/>
            <person name="Thomas B.C."/>
            <person name="Singh A."/>
            <person name="Wilkins M.J."/>
            <person name="Karaoz U."/>
            <person name="Brodie E.L."/>
            <person name="Williams K.H."/>
            <person name="Hubbard S.S."/>
            <person name="Banfield J.F."/>
        </authorList>
    </citation>
    <scope>NUCLEOTIDE SEQUENCE [LARGE SCALE GENOMIC DNA]</scope>
</reference>
<proteinExistence type="predicted"/>
<dbReference type="EMBL" id="MHCI01000005">
    <property type="protein sequence ID" value="OGY17223.1"/>
    <property type="molecule type" value="Genomic_DNA"/>
</dbReference>